<proteinExistence type="predicted"/>
<comment type="caution">
    <text evidence="2">The sequence shown here is derived from an EMBL/GenBank/DDBJ whole genome shotgun (WGS) entry which is preliminary data.</text>
</comment>
<dbReference type="SUPFAM" id="SSF88659">
    <property type="entry name" value="Sigma3 and sigma4 domains of RNA polymerase sigma factors"/>
    <property type="match status" value="1"/>
</dbReference>
<evidence type="ECO:0000313" key="3">
    <source>
        <dbReference type="Proteomes" id="UP000233730"/>
    </source>
</evidence>
<gene>
    <name evidence="2" type="ORF">CQR46_0942</name>
</gene>
<feature type="region of interest" description="Disordered" evidence="1">
    <location>
        <begin position="42"/>
        <end position="62"/>
    </location>
</feature>
<evidence type="ECO:0000256" key="1">
    <source>
        <dbReference type="SAM" id="MobiDB-lite"/>
    </source>
</evidence>
<protein>
    <submittedName>
        <fullName evidence="2">Uncharacterized protein</fullName>
    </submittedName>
</protein>
<dbReference type="EMBL" id="PCGZ01000005">
    <property type="protein sequence ID" value="PKU90746.1"/>
    <property type="molecule type" value="Genomic_DNA"/>
</dbReference>
<sequence length="62" mass="6909">MKPAISAHKRDMILKWHENGYSTAETANLLNLPEQVVKDVIKQATQPTQPTPPADAQDIPLF</sequence>
<dbReference type="Proteomes" id="UP000233730">
    <property type="component" value="Unassembled WGS sequence"/>
</dbReference>
<name>A0A2N3QHL8_9BIFI</name>
<dbReference type="AlphaFoldDB" id="A0A2N3QHL8"/>
<evidence type="ECO:0000313" key="2">
    <source>
        <dbReference type="EMBL" id="PKU90746.1"/>
    </source>
</evidence>
<dbReference type="InterPro" id="IPR013324">
    <property type="entry name" value="RNA_pol_sigma_r3/r4-like"/>
</dbReference>
<accession>A0A2N3QHL8</accession>
<organism evidence="2 3">
    <name type="scientific">Bifidobacterium pseudolongum subsp. globosum</name>
    <dbReference type="NCBI Taxonomy" id="1690"/>
    <lineage>
        <taxon>Bacteria</taxon>
        <taxon>Bacillati</taxon>
        <taxon>Actinomycetota</taxon>
        <taxon>Actinomycetes</taxon>
        <taxon>Bifidobacteriales</taxon>
        <taxon>Bifidobacteriaceae</taxon>
        <taxon>Bifidobacterium</taxon>
    </lineage>
</organism>
<dbReference type="RefSeq" id="WP_143252405.1">
    <property type="nucleotide sequence ID" value="NZ_PCGZ01000005.1"/>
</dbReference>
<feature type="compositionally biased region" description="Low complexity" evidence="1">
    <location>
        <begin position="43"/>
        <end position="62"/>
    </location>
</feature>
<reference evidence="2 3" key="1">
    <citation type="submission" date="2017-10" db="EMBL/GenBank/DDBJ databases">
        <title>Bifidobacterium genomics.</title>
        <authorList>
            <person name="Lugli G.A."/>
            <person name="Milani C."/>
            <person name="Mancabelli L."/>
        </authorList>
    </citation>
    <scope>NUCLEOTIDE SEQUENCE [LARGE SCALE GENOMIC DNA]</scope>
    <source>
        <strain evidence="2 3">1524B</strain>
    </source>
</reference>